<reference evidence="2" key="1">
    <citation type="journal article" date="2014" name="Front. Microbiol.">
        <title>High frequency of phylogenetically diverse reductive dehalogenase-homologous genes in deep subseafloor sedimentary metagenomes.</title>
        <authorList>
            <person name="Kawai M."/>
            <person name="Futagami T."/>
            <person name="Toyoda A."/>
            <person name="Takaki Y."/>
            <person name="Nishi S."/>
            <person name="Hori S."/>
            <person name="Arai W."/>
            <person name="Tsubouchi T."/>
            <person name="Morono Y."/>
            <person name="Uchiyama I."/>
            <person name="Ito T."/>
            <person name="Fujiyama A."/>
            <person name="Inagaki F."/>
            <person name="Takami H."/>
        </authorList>
    </citation>
    <scope>NUCLEOTIDE SEQUENCE</scope>
    <source>
        <strain evidence="2">Expedition CK06-06</strain>
    </source>
</reference>
<dbReference type="Gene3D" id="3.90.320.10">
    <property type="match status" value="1"/>
</dbReference>
<dbReference type="InterPro" id="IPR024432">
    <property type="entry name" value="Put_RecE_PDDEXK-like_dom"/>
</dbReference>
<proteinExistence type="predicted"/>
<dbReference type="Pfam" id="PF12684">
    <property type="entry name" value="DUF3799"/>
    <property type="match status" value="1"/>
</dbReference>
<name>X0YVD2_9ZZZZ</name>
<protein>
    <recommendedName>
        <fullName evidence="1">Putative exodeoxyribonuclease 8 PDDEXK-like domain-containing protein</fullName>
    </recommendedName>
</protein>
<evidence type="ECO:0000259" key="1">
    <source>
        <dbReference type="Pfam" id="PF12684"/>
    </source>
</evidence>
<dbReference type="AlphaFoldDB" id="X0YVD2"/>
<comment type="caution">
    <text evidence="2">The sequence shown here is derived from an EMBL/GenBank/DDBJ whole genome shotgun (WGS) entry which is preliminary data.</text>
</comment>
<organism evidence="2">
    <name type="scientific">marine sediment metagenome</name>
    <dbReference type="NCBI Taxonomy" id="412755"/>
    <lineage>
        <taxon>unclassified sequences</taxon>
        <taxon>metagenomes</taxon>
        <taxon>ecological metagenomes</taxon>
    </lineage>
</organism>
<feature type="non-terminal residue" evidence="2">
    <location>
        <position position="1"/>
    </location>
</feature>
<sequence>AKIRDAVLPGASFFDEKFFVCDVVGTMPDDLVGWIESGAALEQFFVYNKDGVTLNGSKKTLHAYLAACLEHKGKVPIGADQAVMLKKMVANLLKMPFGLHSAGDLLSIAEFEIPLTWERDGIEKKALLDVLIRPPAGPVIPIDLKSTANQQQFRGMMRDKYWIQQMAYTEGCREVYGASEEMVFFVAMKEAPHLAWAAGIDDDSLPLARTKYRELCEDYAEWEGAGRQPIGHRPFKS</sequence>
<accession>X0YVD2</accession>
<feature type="non-terminal residue" evidence="2">
    <location>
        <position position="237"/>
    </location>
</feature>
<feature type="domain" description="Putative exodeoxyribonuclease 8 PDDEXK-like" evidence="1">
    <location>
        <begin position="110"/>
        <end position="229"/>
    </location>
</feature>
<dbReference type="InterPro" id="IPR011604">
    <property type="entry name" value="PDDEXK-like_dom_sf"/>
</dbReference>
<evidence type="ECO:0000313" key="2">
    <source>
        <dbReference type="EMBL" id="GAG52278.1"/>
    </source>
</evidence>
<dbReference type="EMBL" id="BARS01050910">
    <property type="protein sequence ID" value="GAG52278.1"/>
    <property type="molecule type" value="Genomic_DNA"/>
</dbReference>
<gene>
    <name evidence="2" type="ORF">S01H1_75919</name>
</gene>